<comment type="caution">
    <text evidence="2">The sequence shown here is derived from an EMBL/GenBank/DDBJ whole genome shotgun (WGS) entry which is preliminary data.</text>
</comment>
<proteinExistence type="predicted"/>
<name>A0ABQ3CV40_9ACTN</name>
<feature type="compositionally biased region" description="Low complexity" evidence="1">
    <location>
        <begin position="112"/>
        <end position="126"/>
    </location>
</feature>
<organism evidence="2 3">
    <name type="scientific">Streptomyces canarius</name>
    <dbReference type="NCBI Taxonomy" id="285453"/>
    <lineage>
        <taxon>Bacteria</taxon>
        <taxon>Bacillati</taxon>
        <taxon>Actinomycetota</taxon>
        <taxon>Actinomycetes</taxon>
        <taxon>Kitasatosporales</taxon>
        <taxon>Streptomycetaceae</taxon>
        <taxon>Streptomyces</taxon>
    </lineage>
</organism>
<evidence type="ECO:0000256" key="1">
    <source>
        <dbReference type="SAM" id="MobiDB-lite"/>
    </source>
</evidence>
<dbReference type="EMBL" id="BMVN01000015">
    <property type="protein sequence ID" value="GHA34818.1"/>
    <property type="molecule type" value="Genomic_DNA"/>
</dbReference>
<accession>A0ABQ3CV40</accession>
<feature type="compositionally biased region" description="Low complexity" evidence="1">
    <location>
        <begin position="84"/>
        <end position="104"/>
    </location>
</feature>
<dbReference type="Proteomes" id="UP000653644">
    <property type="component" value="Unassembled WGS sequence"/>
</dbReference>
<gene>
    <name evidence="2" type="ORF">GCM10010345_44280</name>
</gene>
<evidence type="ECO:0000313" key="3">
    <source>
        <dbReference type="Proteomes" id="UP000653644"/>
    </source>
</evidence>
<keyword evidence="3" id="KW-1185">Reference proteome</keyword>
<feature type="region of interest" description="Disordered" evidence="1">
    <location>
        <begin position="71"/>
        <end position="140"/>
    </location>
</feature>
<sequence>MRCATAFPLPPVRGGRHRAFGAGRVVVRRVGTGIEPAGDADGRSVDGVPVRHPWQGQRPWHHEALALSAESPCAAPRRSRRRLSVAVATAPSVPAVSSSGASAPAPAPPGTPTAGPSTVSPSGTPGRANGHGHGTTKHPR</sequence>
<reference evidence="3" key="1">
    <citation type="journal article" date="2019" name="Int. J. Syst. Evol. Microbiol.">
        <title>The Global Catalogue of Microorganisms (GCM) 10K type strain sequencing project: providing services to taxonomists for standard genome sequencing and annotation.</title>
        <authorList>
            <consortium name="The Broad Institute Genomics Platform"/>
            <consortium name="The Broad Institute Genome Sequencing Center for Infectious Disease"/>
            <person name="Wu L."/>
            <person name="Ma J."/>
        </authorList>
    </citation>
    <scope>NUCLEOTIDE SEQUENCE [LARGE SCALE GENOMIC DNA]</scope>
    <source>
        <strain evidence="3">JCM 4733</strain>
    </source>
</reference>
<protein>
    <submittedName>
        <fullName evidence="2">Uncharacterized protein</fullName>
    </submittedName>
</protein>
<evidence type="ECO:0000313" key="2">
    <source>
        <dbReference type="EMBL" id="GHA34818.1"/>
    </source>
</evidence>
<feature type="region of interest" description="Disordered" evidence="1">
    <location>
        <begin position="34"/>
        <end position="55"/>
    </location>
</feature>